<comment type="caution">
    <text evidence="3">The sequence shown here is derived from an EMBL/GenBank/DDBJ whole genome shotgun (WGS) entry which is preliminary data.</text>
</comment>
<feature type="transmembrane region" description="Helical" evidence="2">
    <location>
        <begin position="6"/>
        <end position="29"/>
    </location>
</feature>
<feature type="transmembrane region" description="Helical" evidence="2">
    <location>
        <begin position="104"/>
        <end position="126"/>
    </location>
</feature>
<gene>
    <name evidence="3" type="ORF">ACFSCX_08820</name>
</gene>
<dbReference type="RefSeq" id="WP_377927831.1">
    <property type="nucleotide sequence ID" value="NZ_JBHUEM010000009.1"/>
</dbReference>
<keyword evidence="4" id="KW-1185">Reference proteome</keyword>
<evidence type="ECO:0008006" key="5">
    <source>
        <dbReference type="Google" id="ProtNLM"/>
    </source>
</evidence>
<protein>
    <recommendedName>
        <fullName evidence="5">MotA/TolQ/ExbB proton channel domain-containing protein</fullName>
    </recommendedName>
</protein>
<sequence length="504" mass="57615">MEPSVIILFVIGFIAIFGVISHFQMLFTLKGWQQELIRLETSELGSSSVTWINRVVEEYRKYKEIQHESMNTISLVDKHFMNEPIRLFGFFKTPVGNVVRMQQLLPVACIICGILGTFLGLTLSMFSMQQTLSTIGTSTADISMSSIVSAISSPFQGMSLAFVTSIAGIASALLLNLFQTGFLSGGTSISYYQSSILAETESLLDHKVASLIKDQKPKDTLEKILDRFSDKVQDAFQKSVEQFAGKMVNLTGELLSICEGLNNMVIKQEEATNTFSTSTSTLKEFSLELSTSIESLLQVRAGVDSELQTLQQTIKTIEKQLQSSIEKQEAGQKRYEQMLQRSDQILRDSSNKTAEISNLFLKGLEEQMNRGFAKQEEMERRLYQKQEEWNYSLQDKQSQYYHAAQDFQTSVHQLEKAWHDVVERLRRDVIDKMEHARNRQSPLQNDNRELIRTIELASERSKHEIGQIQQYLTEVYQILLRMYEEQQYATSIPKRNAIQARIHE</sequence>
<evidence type="ECO:0000256" key="1">
    <source>
        <dbReference type="SAM" id="Coils"/>
    </source>
</evidence>
<dbReference type="Proteomes" id="UP001597214">
    <property type="component" value="Unassembled WGS sequence"/>
</dbReference>
<accession>A0ABW4LNP1</accession>
<name>A0ABW4LNP1_9BACI</name>
<keyword evidence="2" id="KW-1133">Transmembrane helix</keyword>
<evidence type="ECO:0000256" key="2">
    <source>
        <dbReference type="SAM" id="Phobius"/>
    </source>
</evidence>
<keyword evidence="2" id="KW-0472">Membrane</keyword>
<evidence type="ECO:0000313" key="3">
    <source>
        <dbReference type="EMBL" id="MFD1736668.1"/>
    </source>
</evidence>
<proteinExistence type="predicted"/>
<keyword evidence="1" id="KW-0175">Coiled coil</keyword>
<feature type="coiled-coil region" evidence="1">
    <location>
        <begin position="300"/>
        <end position="327"/>
    </location>
</feature>
<dbReference type="EMBL" id="JBHUEM010000009">
    <property type="protein sequence ID" value="MFD1736668.1"/>
    <property type="molecule type" value="Genomic_DNA"/>
</dbReference>
<feature type="transmembrane region" description="Helical" evidence="2">
    <location>
        <begin position="158"/>
        <end position="178"/>
    </location>
</feature>
<organism evidence="3 4">
    <name type="scientific">Bacillus salitolerans</name>
    <dbReference type="NCBI Taxonomy" id="1437434"/>
    <lineage>
        <taxon>Bacteria</taxon>
        <taxon>Bacillati</taxon>
        <taxon>Bacillota</taxon>
        <taxon>Bacilli</taxon>
        <taxon>Bacillales</taxon>
        <taxon>Bacillaceae</taxon>
        <taxon>Bacillus</taxon>
    </lineage>
</organism>
<evidence type="ECO:0000313" key="4">
    <source>
        <dbReference type="Proteomes" id="UP001597214"/>
    </source>
</evidence>
<reference evidence="4" key="1">
    <citation type="journal article" date="2019" name="Int. J. Syst. Evol. Microbiol.">
        <title>The Global Catalogue of Microorganisms (GCM) 10K type strain sequencing project: providing services to taxonomists for standard genome sequencing and annotation.</title>
        <authorList>
            <consortium name="The Broad Institute Genomics Platform"/>
            <consortium name="The Broad Institute Genome Sequencing Center for Infectious Disease"/>
            <person name="Wu L."/>
            <person name="Ma J."/>
        </authorList>
    </citation>
    <scope>NUCLEOTIDE SEQUENCE [LARGE SCALE GENOMIC DNA]</scope>
    <source>
        <strain evidence="4">CCUG 49339</strain>
    </source>
</reference>
<keyword evidence="2" id="KW-0812">Transmembrane</keyword>